<dbReference type="InterPro" id="IPR032250">
    <property type="entry name" value="DUF4825"/>
</dbReference>
<sequence length="312" mass="34872">MKKSAKKVVTVLVSITCVFALVIVLVFATKGNTPGTIDSNNSTKINVSGQVYNADYLFENKTPYVGNNSKVLHIIDNLQFGNYRGEVSLQTEKIPYGATVNYDFQNLVEGDYQKAKIENEERLKLALKRNAAMMFCLIENLDNLTYICHTNNGPAEYKLTRAEVQKDYNEDLKEYSKDKNKFGDFAIKLNNDNLIIHSMKKYSPTMSSVIGLKIMSTYEGKADNIRYTATDGKLISDSSSENKGKTLTVEENTPIYWSPLAGDDTSLKADKIIVKIEALNQGIKIAEQTLRINKDGLIYTIEENANAVADVK</sequence>
<comment type="caution">
    <text evidence="2">The sequence shown here is derived from an EMBL/GenBank/DDBJ whole genome shotgun (WGS) entry which is preliminary data.</text>
</comment>
<dbReference type="Pfam" id="PF16107">
    <property type="entry name" value="DUF4825"/>
    <property type="match status" value="1"/>
</dbReference>
<dbReference type="STRING" id="1330534.L323_14120"/>
<dbReference type="RefSeq" id="WP_020816285.1">
    <property type="nucleotide sequence ID" value="NZ_ATAY01000069.1"/>
</dbReference>
<gene>
    <name evidence="2" type="ORF">L323_14120</name>
</gene>
<reference evidence="2 3" key="1">
    <citation type="journal article" date="2013" name="Genome Announc.">
        <title>Draft Genome Sequence of the Cellulolytic Bacterium Clostridium papyrosolvens C7 (ATCC 700395).</title>
        <authorList>
            <person name="Zepeda V."/>
            <person name="Dassa B."/>
            <person name="Borovok I."/>
            <person name="Lamed R."/>
            <person name="Bayer E.A."/>
            <person name="Cate J.H."/>
        </authorList>
    </citation>
    <scope>NUCLEOTIDE SEQUENCE [LARGE SCALE GENOMIC DNA]</scope>
    <source>
        <strain evidence="2 3">C7</strain>
    </source>
</reference>
<feature type="domain" description="DUF4825" evidence="1">
    <location>
        <begin position="57"/>
        <end position="160"/>
    </location>
</feature>
<proteinExistence type="predicted"/>
<name>U4R0Q3_9FIRM</name>
<accession>U4R0Q3</accession>
<organism evidence="2 3">
    <name type="scientific">Ruminiclostridium papyrosolvens C7</name>
    <dbReference type="NCBI Taxonomy" id="1330534"/>
    <lineage>
        <taxon>Bacteria</taxon>
        <taxon>Bacillati</taxon>
        <taxon>Bacillota</taxon>
        <taxon>Clostridia</taxon>
        <taxon>Eubacteriales</taxon>
        <taxon>Oscillospiraceae</taxon>
        <taxon>Ruminiclostridium</taxon>
    </lineage>
</organism>
<evidence type="ECO:0000313" key="2">
    <source>
        <dbReference type="EMBL" id="EPR10243.1"/>
    </source>
</evidence>
<evidence type="ECO:0000313" key="3">
    <source>
        <dbReference type="Proteomes" id="UP000016860"/>
    </source>
</evidence>
<dbReference type="PATRIC" id="fig|1330534.3.peg.2798"/>
<dbReference type="AlphaFoldDB" id="U4R0Q3"/>
<protein>
    <recommendedName>
        <fullName evidence="1">DUF4825 domain-containing protein</fullName>
    </recommendedName>
</protein>
<dbReference type="Proteomes" id="UP000016860">
    <property type="component" value="Unassembled WGS sequence"/>
</dbReference>
<dbReference type="OrthoDB" id="9804799at2"/>
<dbReference type="EMBL" id="ATAY01000069">
    <property type="protein sequence ID" value="EPR10243.1"/>
    <property type="molecule type" value="Genomic_DNA"/>
</dbReference>
<evidence type="ECO:0000259" key="1">
    <source>
        <dbReference type="Pfam" id="PF16107"/>
    </source>
</evidence>